<proteinExistence type="inferred from homology"/>
<dbReference type="SMART" id="SM00155">
    <property type="entry name" value="PLDc"/>
    <property type="match status" value="2"/>
</dbReference>
<protein>
    <recommendedName>
        <fullName evidence="13 14">Cardiolipin synthase</fullName>
        <shortName evidence="13">CL synthase</shortName>
        <ecNumber evidence="13 14">2.7.8.-</ecNumber>
    </recommendedName>
</protein>
<dbReference type="GO" id="GO:0008808">
    <property type="term" value="F:cardiolipin synthase activity"/>
    <property type="evidence" value="ECO:0007669"/>
    <property type="project" value="UniProtKB-UniRule"/>
</dbReference>
<keyword evidence="11 13" id="KW-1208">Phospholipid metabolism</keyword>
<dbReference type="Pfam" id="PF13091">
    <property type="entry name" value="PLDc_2"/>
    <property type="match status" value="2"/>
</dbReference>
<evidence type="ECO:0000313" key="17">
    <source>
        <dbReference type="Proteomes" id="UP000051733"/>
    </source>
</evidence>
<dbReference type="GO" id="GO:0032049">
    <property type="term" value="P:cardiolipin biosynthetic process"/>
    <property type="evidence" value="ECO:0007669"/>
    <property type="project" value="UniProtKB-UniRule"/>
</dbReference>
<dbReference type="InterPro" id="IPR030874">
    <property type="entry name" value="Cardiolipin_synth_Firmi"/>
</dbReference>
<keyword evidence="8 13" id="KW-0443">Lipid metabolism</keyword>
<evidence type="ECO:0000256" key="9">
    <source>
        <dbReference type="ARBA" id="ARBA00023136"/>
    </source>
</evidence>
<evidence type="ECO:0000256" key="3">
    <source>
        <dbReference type="ARBA" id="ARBA00022516"/>
    </source>
</evidence>
<keyword evidence="5 13" id="KW-0812">Transmembrane</keyword>
<keyword evidence="10 13" id="KW-0594">Phospholipid biosynthesis</keyword>
<sequence>MGIEDDMETWEIIKTVIYWIIILNVVGAVFTVFREKRDIAATWAWLLVLVLLPVVGFIAYAFIGRKLSHRRLDRINEQTPLQLKESLEAQKREIGMTAAPMNRLTAAVRSMILLFQNIDHAYLTQKNKVQIFNDGNQLFDQLLADIQHAKHSIHIEFYTFYNDQIGNQIREALELQAQKGLEVRVIYDSWGSMGTKRSFFDQLRRHGGEAEPFLGVGSNLRDFRLNFRDHRKIVVIDGQIGYVGGFNIGDQYLGRSAKFGYWRDTHLKIIGAGTFSLQQRFILDWNVTSKNHPLTHYRQYFPVNKMAKDGNTSMQIVSSGPESDVEQVKMGYLKLINSAKERLWIQSPYLIPDDSVLDALKVAIQSGVDVRIMIPCKPDHAFVYRASQYYARQLAEAGATIYTYDNGFLHAKTMVSDGMLSSVGSANMDFRSFKLNFEINAFMYDEQIAQQLEKLYLEDIEQSTVMTAAAFKNQSLWLRFKQTFSRLLSPIL</sequence>
<evidence type="ECO:0000256" key="13">
    <source>
        <dbReference type="HAMAP-Rule" id="MF_01916"/>
    </source>
</evidence>
<dbReference type="Gene3D" id="3.30.870.10">
    <property type="entry name" value="Endonuclease Chain A"/>
    <property type="match status" value="2"/>
</dbReference>
<dbReference type="Pfam" id="PF13396">
    <property type="entry name" value="PLDc_N"/>
    <property type="match status" value="1"/>
</dbReference>
<feature type="active site" evidence="13">
    <location>
        <position position="412"/>
    </location>
</feature>
<keyword evidence="9 13" id="KW-0472">Membrane</keyword>
<keyword evidence="4 13" id="KW-0808">Transferase</keyword>
<accession>A0A0R2AFZ5</accession>
<comment type="catalytic activity">
    <reaction evidence="13">
        <text>2 a 1,2-diacyl-sn-glycero-3-phospho-(1'-sn-glycerol) = a cardiolipin + glycerol</text>
        <dbReference type="Rhea" id="RHEA:31451"/>
        <dbReference type="ChEBI" id="CHEBI:17754"/>
        <dbReference type="ChEBI" id="CHEBI:62237"/>
        <dbReference type="ChEBI" id="CHEBI:64716"/>
    </reaction>
</comment>
<evidence type="ECO:0000256" key="7">
    <source>
        <dbReference type="ARBA" id="ARBA00022989"/>
    </source>
</evidence>
<gene>
    <name evidence="16" type="ORF">FC26_GL001393</name>
</gene>
<dbReference type="FunFam" id="3.30.870.10:FF:000021">
    <property type="entry name" value="Cardiolipin synthase"/>
    <property type="match status" value="1"/>
</dbReference>
<dbReference type="PATRIC" id="fig|1423813.3.peg.1417"/>
<feature type="transmembrane region" description="Helical" evidence="13">
    <location>
        <begin position="39"/>
        <end position="63"/>
    </location>
</feature>
<comment type="caution">
    <text evidence="16">The sequence shown here is derived from an EMBL/GenBank/DDBJ whole genome shotgun (WGS) entry which is preliminary data.</text>
</comment>
<dbReference type="EC" id="2.7.8.-" evidence="13 14"/>
<comment type="subcellular location">
    <subcellularLocation>
        <location evidence="1 13">Cell membrane</location>
        <topology evidence="1 13">Multi-pass membrane protein</topology>
    </subcellularLocation>
</comment>
<feature type="active site" evidence="13">
    <location>
        <position position="410"/>
    </location>
</feature>
<dbReference type="PANTHER" id="PTHR21248">
    <property type="entry name" value="CARDIOLIPIN SYNTHASE"/>
    <property type="match status" value="1"/>
</dbReference>
<evidence type="ECO:0000256" key="1">
    <source>
        <dbReference type="ARBA" id="ARBA00004651"/>
    </source>
</evidence>
<keyword evidence="7 13" id="KW-1133">Transmembrane helix</keyword>
<dbReference type="GO" id="GO:0005886">
    <property type="term" value="C:plasma membrane"/>
    <property type="evidence" value="ECO:0007669"/>
    <property type="project" value="UniProtKB-SubCell"/>
</dbReference>
<comment type="similarity">
    <text evidence="13">Belongs to the phospholipase D family. Cardiolipin synthase subfamily.</text>
</comment>
<evidence type="ECO:0000256" key="11">
    <source>
        <dbReference type="ARBA" id="ARBA00023264"/>
    </source>
</evidence>
<dbReference type="CDD" id="cd09112">
    <property type="entry name" value="PLDc_CLS_2"/>
    <property type="match status" value="1"/>
</dbReference>
<feature type="active site" evidence="13">
    <location>
        <position position="237"/>
    </location>
</feature>
<dbReference type="InterPro" id="IPR001736">
    <property type="entry name" value="PLipase_D/transphosphatidylase"/>
</dbReference>
<evidence type="ECO:0000256" key="10">
    <source>
        <dbReference type="ARBA" id="ARBA00023209"/>
    </source>
</evidence>
<reference evidence="16 17" key="1">
    <citation type="journal article" date="2015" name="Genome Announc.">
        <title>Expanding the biotechnology potential of lactobacilli through comparative genomics of 213 strains and associated genera.</title>
        <authorList>
            <person name="Sun Z."/>
            <person name="Harris H.M."/>
            <person name="McCann A."/>
            <person name="Guo C."/>
            <person name="Argimon S."/>
            <person name="Zhang W."/>
            <person name="Yang X."/>
            <person name="Jeffery I.B."/>
            <person name="Cooney J.C."/>
            <person name="Kagawa T.F."/>
            <person name="Liu W."/>
            <person name="Song Y."/>
            <person name="Salvetti E."/>
            <person name="Wrobel A."/>
            <person name="Rasinkangas P."/>
            <person name="Parkhill J."/>
            <person name="Rea M.C."/>
            <person name="O'Sullivan O."/>
            <person name="Ritari J."/>
            <person name="Douillard F.P."/>
            <person name="Paul Ross R."/>
            <person name="Yang R."/>
            <person name="Briner A.E."/>
            <person name="Felis G.E."/>
            <person name="de Vos W.M."/>
            <person name="Barrangou R."/>
            <person name="Klaenhammer T.R."/>
            <person name="Caufield P.W."/>
            <person name="Cui Y."/>
            <person name="Zhang H."/>
            <person name="O'Toole P.W."/>
        </authorList>
    </citation>
    <scope>NUCLEOTIDE SEQUENCE [LARGE SCALE GENOMIC DNA]</scope>
    <source>
        <strain evidence="16 17">DSM 20634</strain>
    </source>
</reference>
<evidence type="ECO:0000256" key="5">
    <source>
        <dbReference type="ARBA" id="ARBA00022692"/>
    </source>
</evidence>
<dbReference type="InterPro" id="IPR025202">
    <property type="entry name" value="PLD-like_dom"/>
</dbReference>
<evidence type="ECO:0000256" key="6">
    <source>
        <dbReference type="ARBA" id="ARBA00022737"/>
    </source>
</evidence>
<keyword evidence="17" id="KW-1185">Reference proteome</keyword>
<feature type="domain" description="PLD phosphodiesterase" evidence="15">
    <location>
        <begin position="225"/>
        <end position="252"/>
    </location>
</feature>
<dbReference type="Proteomes" id="UP000051733">
    <property type="component" value="Unassembled WGS sequence"/>
</dbReference>
<dbReference type="SUPFAM" id="SSF56024">
    <property type="entry name" value="Phospholipase D/nuclease"/>
    <property type="match status" value="2"/>
</dbReference>
<keyword evidence="6" id="KW-0677">Repeat</keyword>
<evidence type="ECO:0000259" key="15">
    <source>
        <dbReference type="PROSITE" id="PS50035"/>
    </source>
</evidence>
<name>A0A0R2AFZ5_9LACO</name>
<dbReference type="EMBL" id="AYYY01000022">
    <property type="protein sequence ID" value="KRM61724.1"/>
    <property type="molecule type" value="Genomic_DNA"/>
</dbReference>
<feature type="transmembrane region" description="Helical" evidence="13">
    <location>
        <begin position="12"/>
        <end position="33"/>
    </location>
</feature>
<dbReference type="PANTHER" id="PTHR21248:SF22">
    <property type="entry name" value="PHOSPHOLIPASE D"/>
    <property type="match status" value="1"/>
</dbReference>
<dbReference type="AlphaFoldDB" id="A0A0R2AFZ5"/>
<feature type="active site" evidence="13">
    <location>
        <position position="232"/>
    </location>
</feature>
<feature type="active site" evidence="13">
    <location>
        <position position="417"/>
    </location>
</feature>
<evidence type="ECO:0000256" key="12">
    <source>
        <dbReference type="ARBA" id="ARBA00057569"/>
    </source>
</evidence>
<evidence type="ECO:0000256" key="2">
    <source>
        <dbReference type="ARBA" id="ARBA00022475"/>
    </source>
</evidence>
<dbReference type="STRING" id="1423813.FC26_GL001393"/>
<evidence type="ECO:0000256" key="14">
    <source>
        <dbReference type="NCBIfam" id="TIGR04265"/>
    </source>
</evidence>
<dbReference type="HAMAP" id="MF_01916">
    <property type="entry name" value="Cardiolipin_synth_Cls"/>
    <property type="match status" value="1"/>
</dbReference>
<feature type="active site" evidence="13">
    <location>
        <position position="230"/>
    </location>
</feature>
<dbReference type="InterPro" id="IPR027379">
    <property type="entry name" value="CLS_N"/>
</dbReference>
<evidence type="ECO:0000256" key="4">
    <source>
        <dbReference type="ARBA" id="ARBA00022679"/>
    </source>
</evidence>
<dbReference type="PROSITE" id="PS50035">
    <property type="entry name" value="PLD"/>
    <property type="match status" value="2"/>
</dbReference>
<keyword evidence="3 13" id="KW-0444">Lipid biosynthesis</keyword>
<keyword evidence="2 13" id="KW-1003">Cell membrane</keyword>
<feature type="domain" description="PLD phosphodiesterase" evidence="15">
    <location>
        <begin position="405"/>
        <end position="432"/>
    </location>
</feature>
<evidence type="ECO:0000256" key="8">
    <source>
        <dbReference type="ARBA" id="ARBA00023098"/>
    </source>
</evidence>
<comment type="function">
    <text evidence="12 13">Catalyzes the reversible phosphatidyl group transfer from one phosphatidylglycerol molecule to another to form cardiolipin (CL) (diphosphatidylglycerol) and glycerol.</text>
</comment>
<dbReference type="InterPro" id="IPR022924">
    <property type="entry name" value="Cardiolipin_synthase"/>
</dbReference>
<organism evidence="16 17">
    <name type="scientific">Paucilactobacillus vaccinostercus DSM 20634</name>
    <dbReference type="NCBI Taxonomy" id="1423813"/>
    <lineage>
        <taxon>Bacteria</taxon>
        <taxon>Bacillati</taxon>
        <taxon>Bacillota</taxon>
        <taxon>Bacilli</taxon>
        <taxon>Lactobacillales</taxon>
        <taxon>Lactobacillaceae</taxon>
        <taxon>Paucilactobacillus</taxon>
    </lineage>
</organism>
<evidence type="ECO:0000313" key="16">
    <source>
        <dbReference type="EMBL" id="KRM61724.1"/>
    </source>
</evidence>
<dbReference type="NCBIfam" id="TIGR04265">
    <property type="entry name" value="bac_cardiolipin"/>
    <property type="match status" value="1"/>
</dbReference>
<dbReference type="FunFam" id="3.30.870.10:FF:000014">
    <property type="entry name" value="Cardiolipin synthase"/>
    <property type="match status" value="1"/>
</dbReference>
<dbReference type="CDD" id="cd09110">
    <property type="entry name" value="PLDc_CLS_1"/>
    <property type="match status" value="1"/>
</dbReference>